<evidence type="ECO:0008006" key="12">
    <source>
        <dbReference type="Google" id="ProtNLM"/>
    </source>
</evidence>
<organism evidence="10 11">
    <name type="scientific">Myxozyma melibiosi</name>
    <dbReference type="NCBI Taxonomy" id="54550"/>
    <lineage>
        <taxon>Eukaryota</taxon>
        <taxon>Fungi</taxon>
        <taxon>Dikarya</taxon>
        <taxon>Ascomycota</taxon>
        <taxon>Saccharomycotina</taxon>
        <taxon>Lipomycetes</taxon>
        <taxon>Lipomycetales</taxon>
        <taxon>Lipomycetaceae</taxon>
        <taxon>Myxozyma</taxon>
    </lineage>
</organism>
<keyword evidence="4" id="KW-0472">Membrane</keyword>
<gene>
    <name evidence="10" type="ORF">BZA70DRAFT_236611</name>
</gene>
<evidence type="ECO:0000313" key="11">
    <source>
        <dbReference type="Proteomes" id="UP001498771"/>
    </source>
</evidence>
<dbReference type="InterPro" id="IPR050384">
    <property type="entry name" value="Endophilin_SH3RF"/>
</dbReference>
<protein>
    <recommendedName>
        <fullName evidence="12">BAR-domain-containing protein</fullName>
    </recommendedName>
</protein>
<dbReference type="InterPro" id="IPR036028">
    <property type="entry name" value="SH3-like_dom_sf"/>
</dbReference>
<feature type="compositionally biased region" description="Polar residues" evidence="7">
    <location>
        <begin position="362"/>
        <end position="377"/>
    </location>
</feature>
<dbReference type="InterPro" id="IPR001452">
    <property type="entry name" value="SH3_domain"/>
</dbReference>
<evidence type="ECO:0000256" key="4">
    <source>
        <dbReference type="ARBA" id="ARBA00023136"/>
    </source>
</evidence>
<dbReference type="InterPro" id="IPR004148">
    <property type="entry name" value="BAR_dom"/>
</dbReference>
<comment type="subcellular location">
    <subcellularLocation>
        <location evidence="1">Membrane</location>
        <topology evidence="1">Peripheral membrane protein</topology>
    </subcellularLocation>
</comment>
<feature type="region of interest" description="Disordered" evidence="7">
    <location>
        <begin position="1"/>
        <end position="24"/>
    </location>
</feature>
<feature type="region of interest" description="Disordered" evidence="7">
    <location>
        <begin position="348"/>
        <end position="444"/>
    </location>
</feature>
<dbReference type="EMBL" id="JBBJBU010000003">
    <property type="protein sequence ID" value="KAK7206191.1"/>
    <property type="molecule type" value="Genomic_DNA"/>
</dbReference>
<dbReference type="GeneID" id="90035894"/>
<name>A0ABR1F8N1_9ASCO</name>
<dbReference type="PANTHER" id="PTHR14167:SF81">
    <property type="entry name" value="ENDOPHILIN-A"/>
    <property type="match status" value="1"/>
</dbReference>
<dbReference type="PRINTS" id="PR00452">
    <property type="entry name" value="SH3DOMAIN"/>
</dbReference>
<dbReference type="PROSITE" id="PS50002">
    <property type="entry name" value="SH3"/>
    <property type="match status" value="1"/>
</dbReference>
<proteinExistence type="predicted"/>
<evidence type="ECO:0000256" key="6">
    <source>
        <dbReference type="SAM" id="Coils"/>
    </source>
</evidence>
<evidence type="ECO:0000256" key="3">
    <source>
        <dbReference type="ARBA" id="ARBA00023054"/>
    </source>
</evidence>
<evidence type="ECO:0000256" key="1">
    <source>
        <dbReference type="ARBA" id="ARBA00004170"/>
    </source>
</evidence>
<feature type="domain" description="BAR" evidence="9">
    <location>
        <begin position="13"/>
        <end position="235"/>
    </location>
</feature>
<dbReference type="SUPFAM" id="SSF103657">
    <property type="entry name" value="BAR/IMD domain-like"/>
    <property type="match status" value="1"/>
</dbReference>
<dbReference type="Pfam" id="PF00018">
    <property type="entry name" value="SH3_1"/>
    <property type="match status" value="1"/>
</dbReference>
<sequence>MTKKIDRIKQWTSEKLGQEQKTQESEEFRELEFEINMRYEGTERLHQSMSIYVRNLAKRRELDELEKASPIDILGQAMAIYGDEFVQESNYGQALVRLGAANQKLAKTQEVFVDRIQRNFLEGIEKSIAQFKDFQNARKKLEYRRLAYDAALSKVQKLKREDSRLEEEVRAQRIKYEEAGEDVVRKMNAIRDAESDQLSDVCDFFEAQCDYYERCNDVMQNLRKNWISEYIGSEGRTHKIEFAPQLLSSSISSGKFSAVINPPKFNRSVTEPPPLPGPRPSLGSKKKMVKANFKYEAETEDELTLNPGDVVIVTEEIDPGWWIGELASSGQSGLFPAPYCTVISEGNGASANGAPPKPLKSASVSGSSMRRASQFSADSHDEEDAIDRERPAAVSAPSYQSSMKKLSGGGGIVGSGRLNAAPGAKKPPPPPPKRTGVIGAIGAR</sequence>
<reference evidence="10 11" key="1">
    <citation type="submission" date="2024-03" db="EMBL/GenBank/DDBJ databases">
        <title>Genome-scale model development and genomic sequencing of the oleaginous clade Lipomyces.</title>
        <authorList>
            <consortium name="Lawrence Berkeley National Laboratory"/>
            <person name="Czajka J.J."/>
            <person name="Han Y."/>
            <person name="Kim J."/>
            <person name="Mondo S.J."/>
            <person name="Hofstad B.A."/>
            <person name="Robles A."/>
            <person name="Haridas S."/>
            <person name="Riley R."/>
            <person name="LaButti K."/>
            <person name="Pangilinan J."/>
            <person name="Andreopoulos W."/>
            <person name="Lipzen A."/>
            <person name="Yan J."/>
            <person name="Wang M."/>
            <person name="Ng V."/>
            <person name="Grigoriev I.V."/>
            <person name="Spatafora J.W."/>
            <person name="Magnuson J.K."/>
            <person name="Baker S.E."/>
            <person name="Pomraning K.R."/>
        </authorList>
    </citation>
    <scope>NUCLEOTIDE SEQUENCE [LARGE SCALE GENOMIC DNA]</scope>
    <source>
        <strain evidence="10 11">Phaff 52-87</strain>
    </source>
</reference>
<evidence type="ECO:0000259" key="8">
    <source>
        <dbReference type="PROSITE" id="PS50002"/>
    </source>
</evidence>
<accession>A0ABR1F8N1</accession>
<keyword evidence="3 6" id="KW-0175">Coiled coil</keyword>
<evidence type="ECO:0000259" key="9">
    <source>
        <dbReference type="PROSITE" id="PS51021"/>
    </source>
</evidence>
<dbReference type="PANTHER" id="PTHR14167">
    <property type="entry name" value="SH3 DOMAIN-CONTAINING"/>
    <property type="match status" value="1"/>
</dbReference>
<dbReference type="Proteomes" id="UP001498771">
    <property type="component" value="Unassembled WGS sequence"/>
</dbReference>
<dbReference type="Pfam" id="PF03114">
    <property type="entry name" value="BAR"/>
    <property type="match status" value="1"/>
</dbReference>
<evidence type="ECO:0000256" key="7">
    <source>
        <dbReference type="SAM" id="MobiDB-lite"/>
    </source>
</evidence>
<dbReference type="InterPro" id="IPR027267">
    <property type="entry name" value="AH/BAR_dom_sf"/>
</dbReference>
<dbReference type="Gene3D" id="1.20.1270.60">
    <property type="entry name" value="Arfaptin homology (AH) domain/BAR domain"/>
    <property type="match status" value="1"/>
</dbReference>
<keyword evidence="2 5" id="KW-0728">SH3 domain</keyword>
<keyword evidence="11" id="KW-1185">Reference proteome</keyword>
<comment type="caution">
    <text evidence="10">The sequence shown here is derived from an EMBL/GenBank/DDBJ whole genome shotgun (WGS) entry which is preliminary data.</text>
</comment>
<evidence type="ECO:0000313" key="10">
    <source>
        <dbReference type="EMBL" id="KAK7206191.1"/>
    </source>
</evidence>
<dbReference type="PROSITE" id="PS51021">
    <property type="entry name" value="BAR"/>
    <property type="match status" value="1"/>
</dbReference>
<evidence type="ECO:0000256" key="2">
    <source>
        <dbReference type="ARBA" id="ARBA00022443"/>
    </source>
</evidence>
<dbReference type="RefSeq" id="XP_064769224.1">
    <property type="nucleotide sequence ID" value="XM_064910382.1"/>
</dbReference>
<dbReference type="SMART" id="SM00721">
    <property type="entry name" value="BAR"/>
    <property type="match status" value="1"/>
</dbReference>
<dbReference type="Gene3D" id="2.30.30.40">
    <property type="entry name" value="SH3 Domains"/>
    <property type="match status" value="1"/>
</dbReference>
<feature type="domain" description="SH3" evidence="8">
    <location>
        <begin position="284"/>
        <end position="345"/>
    </location>
</feature>
<evidence type="ECO:0000256" key="5">
    <source>
        <dbReference type="PROSITE-ProRule" id="PRU00192"/>
    </source>
</evidence>
<dbReference type="SMART" id="SM00326">
    <property type="entry name" value="SH3"/>
    <property type="match status" value="1"/>
</dbReference>
<feature type="coiled-coil region" evidence="6">
    <location>
        <begin position="148"/>
        <end position="175"/>
    </location>
</feature>
<dbReference type="SUPFAM" id="SSF50044">
    <property type="entry name" value="SH3-domain"/>
    <property type="match status" value="1"/>
</dbReference>